<name>A0A7C9K8T5_9PROT</name>
<dbReference type="InterPro" id="IPR001789">
    <property type="entry name" value="Sig_transdc_resp-reg_receiver"/>
</dbReference>
<dbReference type="Proteomes" id="UP000483432">
    <property type="component" value="Unassembled WGS sequence"/>
</dbReference>
<dbReference type="PANTHER" id="PTHR44591:SF3">
    <property type="entry name" value="RESPONSE REGULATORY DOMAIN-CONTAINING PROTEIN"/>
    <property type="match status" value="1"/>
</dbReference>
<comment type="caution">
    <text evidence="4">The sequence shown here is derived from an EMBL/GenBank/DDBJ whole genome shotgun (WGS) entry which is preliminary data.</text>
</comment>
<dbReference type="GO" id="GO:0000160">
    <property type="term" value="P:phosphorelay signal transduction system"/>
    <property type="evidence" value="ECO:0007669"/>
    <property type="project" value="InterPro"/>
</dbReference>
<gene>
    <name evidence="4" type="ORF">GZ085_01335</name>
</gene>
<dbReference type="Gene3D" id="3.40.50.2300">
    <property type="match status" value="1"/>
</dbReference>
<protein>
    <submittedName>
        <fullName evidence="4">Response regulator</fullName>
    </submittedName>
</protein>
<dbReference type="InterPro" id="IPR011006">
    <property type="entry name" value="CheY-like_superfamily"/>
</dbReference>
<dbReference type="Pfam" id="PF00072">
    <property type="entry name" value="Response_reg"/>
    <property type="match status" value="1"/>
</dbReference>
<keyword evidence="1 2" id="KW-0597">Phosphoprotein</keyword>
<evidence type="ECO:0000259" key="3">
    <source>
        <dbReference type="PROSITE" id="PS50110"/>
    </source>
</evidence>
<dbReference type="PROSITE" id="PS50110">
    <property type="entry name" value="RESPONSE_REGULATORY"/>
    <property type="match status" value="1"/>
</dbReference>
<feature type="domain" description="Response regulatory" evidence="3">
    <location>
        <begin position="278"/>
        <end position="394"/>
    </location>
</feature>
<dbReference type="PANTHER" id="PTHR44591">
    <property type="entry name" value="STRESS RESPONSE REGULATOR PROTEIN 1"/>
    <property type="match status" value="1"/>
</dbReference>
<sequence>MNAERASPKPVEARAKILVASDNLSDAVLVRKLLMQEFELVFVSTNQVLAVKDFESHVPDVLVLAFNTLAKAERYYLGLYRLSGKIHLHPHRTVVLCNMDEVSQAYQACRKQYFDDYVQFWPMTNDAPRLLMSVHHSLRGLMAISEGGPSAAEFAAQARRLAELGSMLDQHVAQGSQKIDMANRAMAQAEQDIGAALDGFSSKLAQGSLPGVSRINDVTGLEQEIKRLKQEEIGQRFRKVAESVQPIKQWTDDFRKEFEPHVASARTLNAMADAIRPMILIVDDDDFQSKLVSKLLAAENYRLVFASGGVEALNVLRKMQPDLILMDIMMPDLDGIETTRRLKTMPQYALVPVIMLTGKSEGAAVRDSIKAGAADFIVKPFDRDTLLAKVTHALHP</sequence>
<dbReference type="SUPFAM" id="SSF52172">
    <property type="entry name" value="CheY-like"/>
    <property type="match status" value="1"/>
</dbReference>
<accession>A0A7C9K8T5</accession>
<proteinExistence type="predicted"/>
<dbReference type="EMBL" id="JAAFGW010000010">
    <property type="protein sequence ID" value="NDP47034.1"/>
    <property type="molecule type" value="Genomic_DNA"/>
</dbReference>
<dbReference type="AlphaFoldDB" id="A0A7C9K8T5"/>
<evidence type="ECO:0000313" key="5">
    <source>
        <dbReference type="Proteomes" id="UP000483432"/>
    </source>
</evidence>
<organism evidence="4 5">
    <name type="scientific">Sulfuriferula multivorans</name>
    <dbReference type="NCBI Taxonomy" id="1559896"/>
    <lineage>
        <taxon>Bacteria</taxon>
        <taxon>Pseudomonadati</taxon>
        <taxon>Pseudomonadota</taxon>
        <taxon>Betaproteobacteria</taxon>
        <taxon>Nitrosomonadales</taxon>
        <taxon>Sulfuricellaceae</taxon>
        <taxon>Sulfuriferula</taxon>
    </lineage>
</organism>
<evidence type="ECO:0000256" key="1">
    <source>
        <dbReference type="ARBA" id="ARBA00022553"/>
    </source>
</evidence>
<evidence type="ECO:0000313" key="4">
    <source>
        <dbReference type="EMBL" id="NDP47034.1"/>
    </source>
</evidence>
<evidence type="ECO:0000256" key="2">
    <source>
        <dbReference type="PROSITE-ProRule" id="PRU00169"/>
    </source>
</evidence>
<feature type="modified residue" description="4-aspartylphosphate" evidence="2">
    <location>
        <position position="327"/>
    </location>
</feature>
<dbReference type="InterPro" id="IPR050595">
    <property type="entry name" value="Bact_response_regulator"/>
</dbReference>
<reference evidence="4 5" key="1">
    <citation type="submission" date="2019-09" db="EMBL/GenBank/DDBJ databases">
        <title>H2 Metabolism Revealed by Metagenomic Analysis in Subglacial Sediment of East Antarctica.</title>
        <authorList>
            <person name="Yang Z."/>
            <person name="Zhang Y."/>
            <person name="Lv Y."/>
            <person name="Yan W."/>
            <person name="Xiao X."/>
            <person name="Sun B."/>
            <person name="Ma H."/>
        </authorList>
    </citation>
    <scope>NUCLEOTIDE SEQUENCE [LARGE SCALE GENOMIC DNA]</scope>
    <source>
        <strain evidence="4">Bin2_2</strain>
    </source>
</reference>
<dbReference type="SMART" id="SM00448">
    <property type="entry name" value="REC"/>
    <property type="match status" value="1"/>
</dbReference>